<dbReference type="EMBL" id="GG738920">
    <property type="protein sequence ID" value="EFC37287.1"/>
    <property type="molecule type" value="Genomic_DNA"/>
</dbReference>
<dbReference type="Gene3D" id="3.90.176.10">
    <property type="entry name" value="Toxin ADP-ribosyltransferase, Chain A, domain 1"/>
    <property type="match status" value="1"/>
</dbReference>
<dbReference type="SUPFAM" id="SSF56399">
    <property type="entry name" value="ADP-ribosylation"/>
    <property type="match status" value="1"/>
</dbReference>
<gene>
    <name evidence="2" type="ORF">NAEGRDRAFT_81994</name>
</gene>
<dbReference type="eggNOG" id="ENOG502SWSM">
    <property type="taxonomic scope" value="Eukaryota"/>
</dbReference>
<organism evidence="3">
    <name type="scientific">Naegleria gruberi</name>
    <name type="common">Amoeba</name>
    <dbReference type="NCBI Taxonomy" id="5762"/>
    <lineage>
        <taxon>Eukaryota</taxon>
        <taxon>Discoba</taxon>
        <taxon>Heterolobosea</taxon>
        <taxon>Tetramitia</taxon>
        <taxon>Eutetramitia</taxon>
        <taxon>Vahlkampfiidae</taxon>
        <taxon>Naegleria</taxon>
    </lineage>
</organism>
<dbReference type="RefSeq" id="XP_002670031.1">
    <property type="nucleotide sequence ID" value="XM_002669985.1"/>
</dbReference>
<dbReference type="GeneID" id="8853669"/>
<protein>
    <recommendedName>
        <fullName evidence="4">NAD(P)(+)--arginine ADP-ribosyltransferase</fullName>
    </recommendedName>
</protein>
<evidence type="ECO:0008006" key="4">
    <source>
        <dbReference type="Google" id="ProtNLM"/>
    </source>
</evidence>
<keyword evidence="3" id="KW-1185">Reference proteome</keyword>
<dbReference type="OrthoDB" id="10261056at2759"/>
<dbReference type="PROSITE" id="PS51996">
    <property type="entry name" value="TR_MART"/>
    <property type="match status" value="1"/>
</dbReference>
<dbReference type="OMA" id="YPLLNCH"/>
<dbReference type="VEuPathDB" id="AmoebaDB:NAEGRDRAFT_81994"/>
<reference evidence="2 3" key="1">
    <citation type="journal article" date="2010" name="Cell">
        <title>The genome of Naegleria gruberi illuminates early eukaryotic versatility.</title>
        <authorList>
            <person name="Fritz-Laylin L.K."/>
            <person name="Prochnik S.E."/>
            <person name="Ginger M.L."/>
            <person name="Dacks J.B."/>
            <person name="Carpenter M.L."/>
            <person name="Field M.C."/>
            <person name="Kuo A."/>
            <person name="Paredez A."/>
            <person name="Chapman J."/>
            <person name="Pham J."/>
            <person name="Shu S."/>
            <person name="Neupane R."/>
            <person name="Cipriano M."/>
            <person name="Mancuso J."/>
            <person name="Tu H."/>
            <person name="Salamov A."/>
            <person name="Lindquist E."/>
            <person name="Shapiro H."/>
            <person name="Lucas S."/>
            <person name="Grigoriev I.V."/>
            <person name="Cande W.Z."/>
            <person name="Fulton C."/>
            <person name="Rokhsar D.S."/>
            <person name="Dawson S.C."/>
        </authorList>
    </citation>
    <scope>NUCLEOTIDE SEQUENCE [LARGE SCALE GENOMIC DNA]</scope>
    <source>
        <strain evidence="2 3">NEG-M</strain>
    </source>
</reference>
<evidence type="ECO:0000256" key="1">
    <source>
        <dbReference type="SAM" id="Phobius"/>
    </source>
</evidence>
<proteinExistence type="predicted"/>
<name>D2W127_NAEGR</name>
<dbReference type="Proteomes" id="UP000006671">
    <property type="component" value="Unassembled WGS sequence"/>
</dbReference>
<sequence length="550" mass="60863">MFIRPGPRDQQQYMFVASISVVIMSMLLILGSTSQILAASLAQEYCNYVVNSPLNDKLNSKSNMTELGLNVATSYNPGINYEDYRNIYAYKAEYPRLYPLLNCHLKVTPNNSRPGWVHDFSTGLNVALKKLVKYEFETFRGTGLDNIPKIGDLLQNSGFLSTSKSAHVASGFASNRYMFRFSKSGGRDITGVEGLPFQGELEVIVPPGKCFRVIAMGNGSQWWRDMSPSFVSEYNTNITFIDLMKVKCPKDGKNYNADTNNDVLSMPNDWELENFKQEMRLRSIGAVRDVPIGWKCNPNSYNTSDGCDCGCGVFDPDCLQQGSSLFNCPSSGAFFCNSTTASCQRVMSKYGPVPTEWKCLASYYGDGVCNCECGYPDPDCTKQTYDSFAYGCLVNQFCNVNGHCENKKYVPPDWTCSPQYYNASDGCDCGCGVIDPDCLDITQEVLNCPCATMNCTLGHCTGECNGISLMAIPWFYNSSSADNGKSTDTIVVFEGVGVFAASVVASFFGGCFITAFLMVVIYFLVQNCRKKKINNANGLQDQFIQLHNQQ</sequence>
<keyword evidence="1" id="KW-0472">Membrane</keyword>
<evidence type="ECO:0000313" key="2">
    <source>
        <dbReference type="EMBL" id="EFC37287.1"/>
    </source>
</evidence>
<dbReference type="AlphaFoldDB" id="D2W127"/>
<accession>D2W127</accession>
<keyword evidence="1" id="KW-0812">Transmembrane</keyword>
<feature type="transmembrane region" description="Helical" evidence="1">
    <location>
        <begin position="12"/>
        <end position="31"/>
    </location>
</feature>
<feature type="transmembrane region" description="Helical" evidence="1">
    <location>
        <begin position="496"/>
        <end position="525"/>
    </location>
</feature>
<dbReference type="KEGG" id="ngr:NAEGRDRAFT_81994"/>
<keyword evidence="1" id="KW-1133">Transmembrane helix</keyword>
<dbReference type="InParanoid" id="D2W127"/>
<evidence type="ECO:0000313" key="3">
    <source>
        <dbReference type="Proteomes" id="UP000006671"/>
    </source>
</evidence>